<gene>
    <name evidence="10" type="ORF">SAMN05444339_1306</name>
</gene>
<dbReference type="InterPro" id="IPR007690">
    <property type="entry name" value="T2SS_GspM"/>
</dbReference>
<keyword evidence="8" id="KW-1133">Transmembrane helix</keyword>
<dbReference type="GO" id="GO:0005886">
    <property type="term" value="C:plasma membrane"/>
    <property type="evidence" value="ECO:0007669"/>
    <property type="project" value="UniProtKB-SubCell"/>
</dbReference>
<keyword evidence="6" id="KW-0812">Transmembrane</keyword>
<evidence type="ECO:0000313" key="10">
    <source>
        <dbReference type="EMBL" id="SHF96870.1"/>
    </source>
</evidence>
<evidence type="ECO:0000256" key="7">
    <source>
        <dbReference type="ARBA" id="ARBA00022927"/>
    </source>
</evidence>
<comment type="subcellular location">
    <subcellularLocation>
        <location evidence="1">Cell inner membrane</location>
        <topology evidence="1">Single-pass membrane protein</topology>
    </subcellularLocation>
</comment>
<accession>A0A1M5FZA4</accession>
<keyword evidence="7" id="KW-0653">Protein transport</keyword>
<dbReference type="EMBL" id="FQUE01000030">
    <property type="protein sequence ID" value="SHF96870.1"/>
    <property type="molecule type" value="Genomic_DNA"/>
</dbReference>
<evidence type="ECO:0000256" key="2">
    <source>
        <dbReference type="ARBA" id="ARBA00010637"/>
    </source>
</evidence>
<evidence type="ECO:0000313" key="11">
    <source>
        <dbReference type="Proteomes" id="UP000183987"/>
    </source>
</evidence>
<evidence type="ECO:0000256" key="6">
    <source>
        <dbReference type="ARBA" id="ARBA00022692"/>
    </source>
</evidence>
<evidence type="ECO:0000256" key="5">
    <source>
        <dbReference type="ARBA" id="ARBA00022519"/>
    </source>
</evidence>
<dbReference type="AlphaFoldDB" id="A0A1M5FZA4"/>
<evidence type="ECO:0000256" key="3">
    <source>
        <dbReference type="ARBA" id="ARBA00022448"/>
    </source>
</evidence>
<dbReference type="Proteomes" id="UP000183987">
    <property type="component" value="Unassembled WGS sequence"/>
</dbReference>
<dbReference type="Gene3D" id="3.30.1360.100">
    <property type="entry name" value="General secretion pathway protein M, EpsM"/>
    <property type="match status" value="1"/>
</dbReference>
<keyword evidence="3" id="KW-0813">Transport</keyword>
<name>A0A1M5FZA4_LOKAT</name>
<dbReference type="OrthoDB" id="7778866at2"/>
<organism evidence="10 11">
    <name type="scientific">Loktanella atrilutea</name>
    <dbReference type="NCBI Taxonomy" id="366533"/>
    <lineage>
        <taxon>Bacteria</taxon>
        <taxon>Pseudomonadati</taxon>
        <taxon>Pseudomonadota</taxon>
        <taxon>Alphaproteobacteria</taxon>
        <taxon>Rhodobacterales</taxon>
        <taxon>Roseobacteraceae</taxon>
        <taxon>Loktanella</taxon>
    </lineage>
</organism>
<comment type="similarity">
    <text evidence="2">Belongs to the GSP M family.</text>
</comment>
<dbReference type="GO" id="GO:0015628">
    <property type="term" value="P:protein secretion by the type II secretion system"/>
    <property type="evidence" value="ECO:0007669"/>
    <property type="project" value="InterPro"/>
</dbReference>
<protein>
    <submittedName>
        <fullName evidence="10">Type II secretion system protein M (GspM)</fullName>
    </submittedName>
</protein>
<keyword evidence="5" id="KW-0997">Cell inner membrane</keyword>
<evidence type="ECO:0000256" key="4">
    <source>
        <dbReference type="ARBA" id="ARBA00022475"/>
    </source>
</evidence>
<dbReference type="STRING" id="366533.SAMN05444339_1306"/>
<keyword evidence="9" id="KW-0472">Membrane</keyword>
<evidence type="ECO:0000256" key="9">
    <source>
        <dbReference type="ARBA" id="ARBA00023136"/>
    </source>
</evidence>
<evidence type="ECO:0000256" key="1">
    <source>
        <dbReference type="ARBA" id="ARBA00004377"/>
    </source>
</evidence>
<sequence length="152" mass="16445">MTAWFARLSLRERVMVAAAVPLALLLILYQFAWVPLQDARAARLDEIAAYRLVTGAAARRAADPTPVAAPAPADPIATRVTQSAEAAGLQLRRLEPEGTGLRVTLDDVAFADLMLWLADMQATYAVRVAALEVDRRPAPGIVSTRLLLEDDV</sequence>
<keyword evidence="4" id="KW-1003">Cell membrane</keyword>
<dbReference type="SUPFAM" id="SSF103054">
    <property type="entry name" value="General secretion pathway protein M, EpsM"/>
    <property type="match status" value="1"/>
</dbReference>
<dbReference type="Pfam" id="PF04612">
    <property type="entry name" value="T2SSM"/>
    <property type="match status" value="1"/>
</dbReference>
<dbReference type="PIRSF" id="PIRSF006291">
    <property type="entry name" value="GspM"/>
    <property type="match status" value="1"/>
</dbReference>
<dbReference type="GO" id="GO:0015627">
    <property type="term" value="C:type II protein secretion system complex"/>
    <property type="evidence" value="ECO:0007669"/>
    <property type="project" value="InterPro"/>
</dbReference>
<dbReference type="RefSeq" id="WP_072859024.1">
    <property type="nucleotide sequence ID" value="NZ_FQUE01000030.1"/>
</dbReference>
<keyword evidence="11" id="KW-1185">Reference proteome</keyword>
<proteinExistence type="inferred from homology"/>
<reference evidence="11" key="1">
    <citation type="submission" date="2016-11" db="EMBL/GenBank/DDBJ databases">
        <authorList>
            <person name="Varghese N."/>
            <person name="Submissions S."/>
        </authorList>
    </citation>
    <scope>NUCLEOTIDE SEQUENCE [LARGE SCALE GENOMIC DNA]</scope>
    <source>
        <strain evidence="11">DSM 29326</strain>
    </source>
</reference>
<dbReference type="InterPro" id="IPR023229">
    <property type="entry name" value="T2SS_M_periplasmic_sf"/>
</dbReference>
<evidence type="ECO:0000256" key="8">
    <source>
        <dbReference type="ARBA" id="ARBA00022989"/>
    </source>
</evidence>